<dbReference type="InterPro" id="IPR008334">
    <property type="entry name" value="5'-Nucleotdase_C"/>
</dbReference>
<organism evidence="2 3">
    <name type="scientific">Candidatus Tanganyikabacteria bacterium</name>
    <dbReference type="NCBI Taxonomy" id="2961651"/>
    <lineage>
        <taxon>Bacteria</taxon>
        <taxon>Bacillati</taxon>
        <taxon>Candidatus Sericytochromatia</taxon>
        <taxon>Candidatus Tanganyikabacteria</taxon>
    </lineage>
</organism>
<dbReference type="SUPFAM" id="SSF55816">
    <property type="entry name" value="5'-nucleotidase (syn. UDP-sugar hydrolase), C-terminal domain"/>
    <property type="match status" value="1"/>
</dbReference>
<dbReference type="GO" id="GO:0009166">
    <property type="term" value="P:nucleotide catabolic process"/>
    <property type="evidence" value="ECO:0007669"/>
    <property type="project" value="InterPro"/>
</dbReference>
<comment type="caution">
    <text evidence="2">The sequence shown here is derived from an EMBL/GenBank/DDBJ whole genome shotgun (WGS) entry which is preliminary data.</text>
</comment>
<dbReference type="GO" id="GO:0030288">
    <property type="term" value="C:outer membrane-bounded periplasmic space"/>
    <property type="evidence" value="ECO:0007669"/>
    <property type="project" value="TreeGrafter"/>
</dbReference>
<dbReference type="PANTHER" id="PTHR11575:SF24">
    <property type="entry name" value="5'-NUCLEOTIDASE"/>
    <property type="match status" value="1"/>
</dbReference>
<dbReference type="Proteomes" id="UP000703893">
    <property type="component" value="Unassembled WGS sequence"/>
</dbReference>
<dbReference type="InterPro" id="IPR036907">
    <property type="entry name" value="5'-Nucleotdase_C_sf"/>
</dbReference>
<dbReference type="AlphaFoldDB" id="A0A937X625"/>
<feature type="domain" description="5'-Nucleotidase C-terminal" evidence="1">
    <location>
        <begin position="44"/>
        <end position="196"/>
    </location>
</feature>
<dbReference type="PANTHER" id="PTHR11575">
    <property type="entry name" value="5'-NUCLEOTIDASE-RELATED"/>
    <property type="match status" value="1"/>
</dbReference>
<gene>
    <name evidence="2" type="ORF">FJZ00_07695</name>
</gene>
<evidence type="ECO:0000313" key="3">
    <source>
        <dbReference type="Proteomes" id="UP000703893"/>
    </source>
</evidence>
<reference evidence="2 3" key="1">
    <citation type="submission" date="2019-03" db="EMBL/GenBank/DDBJ databases">
        <title>Lake Tanganyika Metagenome-Assembled Genomes (MAGs).</title>
        <authorList>
            <person name="Tran P."/>
        </authorList>
    </citation>
    <scope>NUCLEOTIDE SEQUENCE [LARGE SCALE GENOMIC DNA]</scope>
    <source>
        <strain evidence="2">K_DeepCast_65m_m2_236</strain>
    </source>
</reference>
<sequence>QDGTITQYANNLLPIDKTVAADPAVESAVAPYKAKLDPIVKETIGVANGDFKRYNSRDLESTLNNLIADATLAAARKHNPQVEFALVSSGTPRNNVSAGPITVEKVFFALPFDNKIVNVTVTGDVAREMLRIQRRPGENKRHAISANAAYTLIPAPNGKQDIRDITIDGKAFDKNRTYTIAVTDYMSDGGAGFAMLPGQPRQDTGIIQRYALLTHIKAAGTLAPQTGRIQIKSR</sequence>
<dbReference type="EMBL" id="VGJX01000414">
    <property type="protein sequence ID" value="MBM3275020.1"/>
    <property type="molecule type" value="Genomic_DNA"/>
</dbReference>
<dbReference type="Gene3D" id="3.90.780.10">
    <property type="entry name" value="5'-Nucleotidase, C-terminal domain"/>
    <property type="match status" value="1"/>
</dbReference>
<dbReference type="InterPro" id="IPR006179">
    <property type="entry name" value="5_nucleotidase/apyrase"/>
</dbReference>
<proteinExistence type="predicted"/>
<dbReference type="PRINTS" id="PR01607">
    <property type="entry name" value="APYRASEFAMLY"/>
</dbReference>
<name>A0A937X625_9BACT</name>
<protein>
    <submittedName>
        <fullName evidence="2">5'-nucleotidase C-terminal domain-containing protein</fullName>
    </submittedName>
</protein>
<feature type="non-terminal residue" evidence="2">
    <location>
        <position position="1"/>
    </location>
</feature>
<evidence type="ECO:0000259" key="1">
    <source>
        <dbReference type="Pfam" id="PF02872"/>
    </source>
</evidence>
<evidence type="ECO:0000313" key="2">
    <source>
        <dbReference type="EMBL" id="MBM3275020.1"/>
    </source>
</evidence>
<dbReference type="GO" id="GO:0016787">
    <property type="term" value="F:hydrolase activity"/>
    <property type="evidence" value="ECO:0007669"/>
    <property type="project" value="InterPro"/>
</dbReference>
<dbReference type="Pfam" id="PF02872">
    <property type="entry name" value="5_nucleotid_C"/>
    <property type="match status" value="1"/>
</dbReference>
<accession>A0A937X625</accession>